<evidence type="ECO:0000256" key="10">
    <source>
        <dbReference type="ARBA" id="ARBA00061175"/>
    </source>
</evidence>
<evidence type="ECO:0000256" key="9">
    <source>
        <dbReference type="ARBA" id="ARBA00023316"/>
    </source>
</evidence>
<dbReference type="GO" id="GO:0005875">
    <property type="term" value="C:microtubule associated complex"/>
    <property type="evidence" value="ECO:0007669"/>
    <property type="project" value="TreeGrafter"/>
</dbReference>
<feature type="compositionally biased region" description="Low complexity" evidence="13">
    <location>
        <begin position="796"/>
        <end position="806"/>
    </location>
</feature>
<keyword evidence="4" id="KW-0150">Chloroplast</keyword>
<dbReference type="Gene3D" id="3.40.850.10">
    <property type="entry name" value="Kinesin motor domain"/>
    <property type="match status" value="1"/>
</dbReference>
<name>A0A8T2S191_CERRI</name>
<dbReference type="GO" id="GO:0051231">
    <property type="term" value="P:spindle elongation"/>
    <property type="evidence" value="ECO:0007669"/>
    <property type="project" value="TreeGrafter"/>
</dbReference>
<evidence type="ECO:0000313" key="15">
    <source>
        <dbReference type="EMBL" id="KAH7302519.1"/>
    </source>
</evidence>
<comment type="subunit">
    <text evidence="2">Homodimer.</text>
</comment>
<dbReference type="InterPro" id="IPR027417">
    <property type="entry name" value="P-loop_NTPase"/>
</dbReference>
<protein>
    <recommendedName>
        <fullName evidence="14">Kinesin motor domain-containing protein</fullName>
    </recommendedName>
</protein>
<dbReference type="EMBL" id="CM035428">
    <property type="protein sequence ID" value="KAH7302520.1"/>
    <property type="molecule type" value="Genomic_DNA"/>
</dbReference>
<dbReference type="GO" id="GO:0007018">
    <property type="term" value="P:microtubule-based movement"/>
    <property type="evidence" value="ECO:0007669"/>
    <property type="project" value="InterPro"/>
</dbReference>
<dbReference type="GO" id="GO:0003777">
    <property type="term" value="F:microtubule motor activity"/>
    <property type="evidence" value="ECO:0007669"/>
    <property type="project" value="InterPro"/>
</dbReference>
<evidence type="ECO:0000256" key="4">
    <source>
        <dbReference type="ARBA" id="ARBA00022528"/>
    </source>
</evidence>
<comment type="caution">
    <text evidence="15">The sequence shown here is derived from an EMBL/GenBank/DDBJ whole genome shotgun (WGS) entry which is preliminary data.</text>
</comment>
<dbReference type="EMBL" id="CM035428">
    <property type="protein sequence ID" value="KAH7302522.1"/>
    <property type="molecule type" value="Genomic_DNA"/>
</dbReference>
<evidence type="ECO:0000256" key="6">
    <source>
        <dbReference type="ARBA" id="ARBA00022840"/>
    </source>
</evidence>
<organism evidence="15 16">
    <name type="scientific">Ceratopteris richardii</name>
    <name type="common">Triangle waterfern</name>
    <dbReference type="NCBI Taxonomy" id="49495"/>
    <lineage>
        <taxon>Eukaryota</taxon>
        <taxon>Viridiplantae</taxon>
        <taxon>Streptophyta</taxon>
        <taxon>Embryophyta</taxon>
        <taxon>Tracheophyta</taxon>
        <taxon>Polypodiopsida</taxon>
        <taxon>Polypodiidae</taxon>
        <taxon>Polypodiales</taxon>
        <taxon>Pteridineae</taxon>
        <taxon>Pteridaceae</taxon>
        <taxon>Parkerioideae</taxon>
        <taxon>Ceratopteris</taxon>
    </lineage>
</organism>
<feature type="domain" description="Kinesin motor" evidence="14">
    <location>
        <begin position="27"/>
        <end position="383"/>
    </location>
</feature>
<comment type="similarity">
    <text evidence="10">Belongs to the TRAFAC class myosin-kinesin ATPase superfamily. Kinesin family. KIN-4 subfamily.</text>
</comment>
<feature type="coiled-coil region" evidence="12">
    <location>
        <begin position="950"/>
        <end position="977"/>
    </location>
</feature>
<evidence type="ECO:0000256" key="13">
    <source>
        <dbReference type="SAM" id="MobiDB-lite"/>
    </source>
</evidence>
<dbReference type="PRINTS" id="PR00380">
    <property type="entry name" value="KINESINHEAVY"/>
</dbReference>
<keyword evidence="8 11" id="KW-0505">Motor protein</keyword>
<sequence length="1121" mass="127470">MMGDNQAAPEDSEAITDKDTTTSTSQAVKVAVHVRPLIAAEKLQGCKDCVTITPEQPQLQIGNCSYTFDHVYGSTATPSERIFEECVSPLVDGLFNGYNATVLAYGQTGSGKTYTMGTGYTVNGSTEGIIPQVMELIFNRVENKSKKIIYQIRVSFIEILNEEVHDLLASTSPSATRCDVAVGMRPTTPSKSPIQIREKAAGEITLSGVTEREVSSLDQMAALLEQGSFSRATASTNMNSTSSRSHAILTIVLQQQRKFDVSEGNGIMDTFHDDFLCSKLHLVDLAGSERVKRTGTDGMRFKEGVHINKGLLALGNVISVLGDEKKKKDGGHVPYRDSKLTRLLQDSLGGNSRTVMIACISPADSNAEESLNTLKYANRARNIQNKPIVNRDPMVAEMQRLRQQLESLQAELLCFRAGGSSPDDVHILKQKIAWLEASNSGLRQELQQARDGLQFCAQRVLDALIERDSLRHKVDLLRSGKAWEELNGVQGYQNYTVDDNVEILTACTNEIEELESNLDSSVKVKPQAFLKFTTSSYIKCVDSPISSSDGRYVEFHGVHSGKAEHMPNGFEEDEAITRELEHNRLQVSMDKELAELNERLEQKEAEMTMMVKVDQAGLKEQFEKKLMELEEEKRKLQMERDKLLLEIENLSCATDEQTQKMQEDYANKLKDLESQLAELKQKQDNQTLFLKQKVHNDEAQKHLQEEIQKMKSQKVQLQQRIKQESECFRYWKAAREKELLQLKKEGRKNEHEMLKLQALNQRQKMVLQRKTEEAAMATRRLKEILEGRKTSPREPSGTGIRSSSTSIKHMSQKAWQQFVDHELDVAVHMHEVRFNYEKQAELRASLAQELEKLQHDGDACHDCILSDDDSTMDSMKINHNARQVRTELLKKMLDTSSNALVAMASELSEAEERERTVSGPGRWQQLRTMGDAKGLLNHIFNIAIDTRCQLWDMQRENKELNENIGKLKEKIKQNEYHRIEAHRQQEAAEQTIARAIKTSTLGGMDMSRVRGTEELSMSFLNSRNCDSPGSVACYRQSDIFSISSSGSQFGFRKVNTRSARIKYNHPQMGKLLRWKRSHERWLLQFKWKWQKPWRLSEWIRHGDESLMRQRPLKILNTADRH</sequence>
<evidence type="ECO:0000256" key="11">
    <source>
        <dbReference type="PROSITE-ProRule" id="PRU00283"/>
    </source>
</evidence>
<evidence type="ECO:0000313" key="16">
    <source>
        <dbReference type="Proteomes" id="UP000825935"/>
    </source>
</evidence>
<dbReference type="EMBL" id="CM035428">
    <property type="protein sequence ID" value="KAH7302521.1"/>
    <property type="molecule type" value="Genomic_DNA"/>
</dbReference>
<dbReference type="InterPro" id="IPR027640">
    <property type="entry name" value="Kinesin-like_fam"/>
</dbReference>
<dbReference type="EMBL" id="CM035428">
    <property type="protein sequence ID" value="KAH7302519.1"/>
    <property type="molecule type" value="Genomic_DNA"/>
</dbReference>
<dbReference type="SMART" id="SM00129">
    <property type="entry name" value="KISc"/>
    <property type="match status" value="1"/>
</dbReference>
<dbReference type="OrthoDB" id="3176171at2759"/>
<dbReference type="PANTHER" id="PTHR47969:SF15">
    <property type="entry name" value="CHROMOSOME-ASSOCIATED KINESIN KIF4A-RELATED"/>
    <property type="match status" value="1"/>
</dbReference>
<keyword evidence="6 11" id="KW-0067">ATP-binding</keyword>
<keyword evidence="3" id="KW-0963">Cytoplasm</keyword>
<dbReference type="PROSITE" id="PS50067">
    <property type="entry name" value="KINESIN_MOTOR_2"/>
    <property type="match status" value="1"/>
</dbReference>
<dbReference type="InterPro" id="IPR001752">
    <property type="entry name" value="Kinesin_motor_dom"/>
</dbReference>
<dbReference type="EMBL" id="CM035428">
    <property type="protein sequence ID" value="KAH7302523.1"/>
    <property type="molecule type" value="Genomic_DNA"/>
</dbReference>
<keyword evidence="5 11" id="KW-0547">Nucleotide-binding</keyword>
<dbReference type="FunFam" id="3.40.850.10:FF:000032">
    <property type="entry name" value="kinesin-like protein KIN-4A isoform X1"/>
    <property type="match status" value="1"/>
</dbReference>
<dbReference type="GO" id="GO:0071555">
    <property type="term" value="P:cell wall organization"/>
    <property type="evidence" value="ECO:0007669"/>
    <property type="project" value="UniProtKB-KW"/>
</dbReference>
<dbReference type="CDD" id="cd01372">
    <property type="entry name" value="KISc_KIF4"/>
    <property type="match status" value="1"/>
</dbReference>
<dbReference type="GO" id="GO:0007052">
    <property type="term" value="P:mitotic spindle organization"/>
    <property type="evidence" value="ECO:0007669"/>
    <property type="project" value="TreeGrafter"/>
</dbReference>
<keyword evidence="7 12" id="KW-0175">Coiled coil</keyword>
<dbReference type="PANTHER" id="PTHR47969">
    <property type="entry name" value="CHROMOSOME-ASSOCIATED KINESIN KIF4A-RELATED"/>
    <property type="match status" value="1"/>
</dbReference>
<dbReference type="GO" id="GO:0005737">
    <property type="term" value="C:cytoplasm"/>
    <property type="evidence" value="ECO:0007669"/>
    <property type="project" value="UniProtKB-SubCell"/>
</dbReference>
<feature type="coiled-coil region" evidence="12">
    <location>
        <begin position="391"/>
        <end position="418"/>
    </location>
</feature>
<evidence type="ECO:0000256" key="1">
    <source>
        <dbReference type="ARBA" id="ARBA00004496"/>
    </source>
</evidence>
<proteinExistence type="inferred from homology"/>
<dbReference type="Pfam" id="PF00225">
    <property type="entry name" value="Kinesin"/>
    <property type="match status" value="1"/>
</dbReference>
<feature type="region of interest" description="Disordered" evidence="13">
    <location>
        <begin position="787"/>
        <end position="806"/>
    </location>
</feature>
<evidence type="ECO:0000256" key="2">
    <source>
        <dbReference type="ARBA" id="ARBA00011738"/>
    </source>
</evidence>
<dbReference type="PROSITE" id="PS00411">
    <property type="entry name" value="KINESIN_MOTOR_1"/>
    <property type="match status" value="1"/>
</dbReference>
<feature type="binding site" evidence="11">
    <location>
        <begin position="106"/>
        <end position="113"/>
    </location>
    <ligand>
        <name>ATP</name>
        <dbReference type="ChEBI" id="CHEBI:30616"/>
    </ligand>
</feature>
<evidence type="ECO:0000256" key="5">
    <source>
        <dbReference type="ARBA" id="ARBA00022741"/>
    </source>
</evidence>
<dbReference type="GO" id="GO:0005524">
    <property type="term" value="F:ATP binding"/>
    <property type="evidence" value="ECO:0007669"/>
    <property type="project" value="UniProtKB-UniRule"/>
</dbReference>
<dbReference type="InterPro" id="IPR019821">
    <property type="entry name" value="Kinesin_motor_CS"/>
</dbReference>
<keyword evidence="16" id="KW-1185">Reference proteome</keyword>
<evidence type="ECO:0000256" key="8">
    <source>
        <dbReference type="ARBA" id="ARBA00023175"/>
    </source>
</evidence>
<dbReference type="Pfam" id="PF25764">
    <property type="entry name" value="KIF21A_4th"/>
    <property type="match status" value="1"/>
</dbReference>
<keyword evidence="9" id="KW-0961">Cell wall biogenesis/degradation</keyword>
<accession>A0A8T2S191</accession>
<dbReference type="SUPFAM" id="SSF52540">
    <property type="entry name" value="P-loop containing nucleoside triphosphate hydrolases"/>
    <property type="match status" value="1"/>
</dbReference>
<dbReference type="OMA" id="KDSCHIG"/>
<dbReference type="InterPro" id="IPR036961">
    <property type="entry name" value="Kinesin_motor_dom_sf"/>
</dbReference>
<keyword evidence="4" id="KW-0934">Plastid</keyword>
<reference evidence="15 16" key="1">
    <citation type="submission" date="2021-08" db="EMBL/GenBank/DDBJ databases">
        <title>WGS assembly of Ceratopteris richardii.</title>
        <authorList>
            <person name="Marchant D.B."/>
            <person name="Chen G."/>
            <person name="Jenkins J."/>
            <person name="Shu S."/>
            <person name="Leebens-Mack J."/>
            <person name="Grimwood J."/>
            <person name="Schmutz J."/>
            <person name="Soltis P."/>
            <person name="Soltis D."/>
            <person name="Chen Z.-H."/>
        </authorList>
    </citation>
    <scope>NUCLEOTIDE SEQUENCE [LARGE SCALE GENOMIC DNA]</scope>
    <source>
        <strain evidence="15">Whitten #5841</strain>
        <tissue evidence="15">Leaf</tissue>
    </source>
</reference>
<dbReference type="Proteomes" id="UP000825935">
    <property type="component" value="Chromosome 23"/>
</dbReference>
<comment type="subcellular location">
    <subcellularLocation>
        <location evidence="1">Cytoplasm</location>
    </subcellularLocation>
</comment>
<evidence type="ECO:0000259" key="14">
    <source>
        <dbReference type="PROSITE" id="PS50067"/>
    </source>
</evidence>
<dbReference type="AlphaFoldDB" id="A0A8T2S191"/>
<feature type="region of interest" description="Disordered" evidence="13">
    <location>
        <begin position="1"/>
        <end position="22"/>
    </location>
</feature>
<evidence type="ECO:0000256" key="12">
    <source>
        <dbReference type="SAM" id="Coils"/>
    </source>
</evidence>
<dbReference type="GO" id="GO:0008017">
    <property type="term" value="F:microtubule binding"/>
    <property type="evidence" value="ECO:0007669"/>
    <property type="project" value="InterPro"/>
</dbReference>
<gene>
    <name evidence="15" type="ORF">KP509_23G076300</name>
</gene>
<evidence type="ECO:0000256" key="7">
    <source>
        <dbReference type="ARBA" id="ARBA00023054"/>
    </source>
</evidence>
<evidence type="ECO:0000256" key="3">
    <source>
        <dbReference type="ARBA" id="ARBA00022490"/>
    </source>
</evidence>
<feature type="coiled-coil region" evidence="12">
    <location>
        <begin position="586"/>
        <end position="727"/>
    </location>
</feature>